<reference evidence="2 3" key="1">
    <citation type="submission" date="2019-12" db="EMBL/GenBank/DDBJ databases">
        <title>Developing bacteriophages as a method of controlling the opportunistic pathogen Acinetobacter baumannii in Thai hospitals.</title>
        <authorList>
            <person name="Styles K.M."/>
            <person name="Smith S.E."/>
            <person name="Thummeepak R."/>
            <person name="Leungtongkam U."/>
            <person name="Christie G.S."/>
            <person name="Millard A."/>
            <person name="Moat J."/>
            <person name="Dowson C.C."/>
            <person name="Wellington E.M."/>
            <person name="Sitthisak S."/>
            <person name="Sagona A.P."/>
        </authorList>
    </citation>
    <scope>NUCLEOTIDE SEQUENCE [LARGE SCALE GENOMIC DNA]</scope>
</reference>
<name>A0A6B9SWD2_9CAUD</name>
<keyword evidence="1" id="KW-1133">Transmembrane helix</keyword>
<protein>
    <submittedName>
        <fullName evidence="2">Uncharacterized protein</fullName>
    </submittedName>
</protein>
<gene>
    <name evidence="2" type="ORF">vBAbaMPhT2_248</name>
</gene>
<accession>A0A6B9SWD2</accession>
<dbReference type="EMBL" id="MN864865">
    <property type="protein sequence ID" value="QHJ75851.1"/>
    <property type="molecule type" value="Genomic_DNA"/>
</dbReference>
<keyword evidence="1" id="KW-0812">Transmembrane</keyword>
<keyword evidence="1" id="KW-0472">Membrane</keyword>
<organism evidence="2 3">
    <name type="scientific">Acinetobacter phage vB_AbaM_PhT2</name>
    <dbReference type="NCBI Taxonomy" id="2690230"/>
    <lineage>
        <taxon>Viruses</taxon>
        <taxon>Duplodnaviria</taxon>
        <taxon>Heunggongvirae</taxon>
        <taxon>Uroviricota</taxon>
        <taxon>Caudoviricetes</taxon>
        <taxon>Pantevenvirales</taxon>
        <taxon>Straboviridae</taxon>
        <taxon>Twarogvirinae</taxon>
        <taxon>Hadassahvirus</taxon>
        <taxon>Hadassahvirus pht2</taxon>
    </lineage>
</organism>
<feature type="transmembrane region" description="Helical" evidence="1">
    <location>
        <begin position="23"/>
        <end position="50"/>
    </location>
</feature>
<keyword evidence="3" id="KW-1185">Reference proteome</keyword>
<evidence type="ECO:0000313" key="2">
    <source>
        <dbReference type="EMBL" id="QHJ75851.1"/>
    </source>
</evidence>
<proteinExistence type="predicted"/>
<evidence type="ECO:0000313" key="3">
    <source>
        <dbReference type="Proteomes" id="UP000464274"/>
    </source>
</evidence>
<sequence>MNILNQIKIANENAEGFAELASLWYRVFVGLGICIPLLFIAGFVTGCLMLKNPIAAGQEVVNGMF</sequence>
<dbReference type="Proteomes" id="UP000464274">
    <property type="component" value="Segment"/>
</dbReference>
<evidence type="ECO:0000256" key="1">
    <source>
        <dbReference type="SAM" id="Phobius"/>
    </source>
</evidence>